<dbReference type="InterPro" id="IPR001194">
    <property type="entry name" value="cDENN_dom"/>
</dbReference>
<dbReference type="InterPro" id="IPR043153">
    <property type="entry name" value="DENN_C"/>
</dbReference>
<feature type="region of interest" description="Disordered" evidence="10">
    <location>
        <begin position="473"/>
        <end position="497"/>
    </location>
</feature>
<keyword evidence="6" id="KW-0963">Cytoplasm</keyword>
<dbReference type="SMART" id="SM00801">
    <property type="entry name" value="dDENN"/>
    <property type="match status" value="1"/>
</dbReference>
<dbReference type="Gene3D" id="3.40.50.11500">
    <property type="match status" value="1"/>
</dbReference>
<keyword evidence="9" id="KW-0472">Membrane</keyword>
<feature type="compositionally biased region" description="Polar residues" evidence="10">
    <location>
        <begin position="480"/>
        <end position="497"/>
    </location>
</feature>
<protein>
    <recommendedName>
        <fullName evidence="4">MAP kinase-activating death domain protein</fullName>
    </recommendedName>
</protein>
<dbReference type="InterPro" id="IPR039980">
    <property type="entry name" value="MADD"/>
</dbReference>
<comment type="subcellular location">
    <subcellularLocation>
        <location evidence="1">Cell membrane</location>
    </subcellularLocation>
    <subcellularLocation>
        <location evidence="2">Cytoplasm</location>
    </subcellularLocation>
</comment>
<evidence type="ECO:0000256" key="10">
    <source>
        <dbReference type="SAM" id="MobiDB-lite"/>
    </source>
</evidence>
<dbReference type="GO" id="GO:0042981">
    <property type="term" value="P:regulation of apoptotic process"/>
    <property type="evidence" value="ECO:0007669"/>
    <property type="project" value="TreeGrafter"/>
</dbReference>
<evidence type="ECO:0000256" key="9">
    <source>
        <dbReference type="ARBA" id="ARBA00023136"/>
    </source>
</evidence>
<evidence type="ECO:0000256" key="1">
    <source>
        <dbReference type="ARBA" id="ARBA00004236"/>
    </source>
</evidence>
<accession>A0A1I8IYN8</accession>
<evidence type="ECO:0000256" key="2">
    <source>
        <dbReference type="ARBA" id="ARBA00004496"/>
    </source>
</evidence>
<evidence type="ECO:0000256" key="7">
    <source>
        <dbReference type="ARBA" id="ARBA00022658"/>
    </source>
</evidence>
<dbReference type="AlphaFoldDB" id="A0A1I8IYN8"/>
<feature type="compositionally biased region" description="Acidic residues" evidence="10">
    <location>
        <begin position="568"/>
        <end position="577"/>
    </location>
</feature>
<evidence type="ECO:0000313" key="13">
    <source>
        <dbReference type="WBParaSite" id="maker-uti_cns_0019507-snap-gene-0.2-mRNA-1"/>
    </source>
</evidence>
<feature type="region of interest" description="Disordered" evidence="10">
    <location>
        <begin position="112"/>
        <end position="138"/>
    </location>
</feature>
<feature type="region of interest" description="Disordered" evidence="10">
    <location>
        <begin position="535"/>
        <end position="577"/>
    </location>
</feature>
<reference evidence="13" key="1">
    <citation type="submission" date="2016-11" db="UniProtKB">
        <authorList>
            <consortium name="WormBaseParasite"/>
        </authorList>
    </citation>
    <scope>IDENTIFICATION</scope>
</reference>
<dbReference type="SMART" id="SM00799">
    <property type="entry name" value="DENN"/>
    <property type="match status" value="1"/>
</dbReference>
<keyword evidence="12" id="KW-1185">Reference proteome</keyword>
<evidence type="ECO:0000256" key="4">
    <source>
        <dbReference type="ARBA" id="ARBA00017868"/>
    </source>
</evidence>
<dbReference type="GO" id="GO:0005085">
    <property type="term" value="F:guanyl-nucleotide exchange factor activity"/>
    <property type="evidence" value="ECO:0007669"/>
    <property type="project" value="UniProtKB-KW"/>
</dbReference>
<evidence type="ECO:0000256" key="3">
    <source>
        <dbReference type="ARBA" id="ARBA00005978"/>
    </source>
</evidence>
<dbReference type="GO" id="GO:0005886">
    <property type="term" value="C:plasma membrane"/>
    <property type="evidence" value="ECO:0007669"/>
    <property type="project" value="UniProtKB-SubCell"/>
</dbReference>
<dbReference type="PANTHER" id="PTHR13008:SF7">
    <property type="entry name" value="MAP KINASE-ACTIVATING DEATH DOMAIN PROTEIN"/>
    <property type="match status" value="1"/>
</dbReference>
<name>A0A1I8IYN8_9PLAT</name>
<dbReference type="WBParaSite" id="maker-uti_cns_0019507-snap-gene-0.2-mRNA-1">
    <property type="protein sequence ID" value="maker-uti_cns_0019507-snap-gene-0.2-mRNA-1"/>
    <property type="gene ID" value="maker-uti_cns_0019507-snap-gene-0.2"/>
</dbReference>
<dbReference type="GO" id="GO:0032483">
    <property type="term" value="P:regulation of Rab protein signal transduction"/>
    <property type="evidence" value="ECO:0007669"/>
    <property type="project" value="TreeGrafter"/>
</dbReference>
<proteinExistence type="inferred from homology"/>
<evidence type="ECO:0000259" key="11">
    <source>
        <dbReference type="PROSITE" id="PS50211"/>
    </source>
</evidence>
<keyword evidence="5" id="KW-1003">Cell membrane</keyword>
<dbReference type="InterPro" id="IPR037516">
    <property type="entry name" value="Tripartite_DENN"/>
</dbReference>
<keyword evidence="7" id="KW-0344">Guanine-nucleotide releasing factor</keyword>
<evidence type="ECO:0000256" key="8">
    <source>
        <dbReference type="ARBA" id="ARBA00022703"/>
    </source>
</evidence>
<dbReference type="GO" id="GO:0006915">
    <property type="term" value="P:apoptotic process"/>
    <property type="evidence" value="ECO:0007669"/>
    <property type="project" value="UniProtKB-KW"/>
</dbReference>
<evidence type="ECO:0000256" key="5">
    <source>
        <dbReference type="ARBA" id="ARBA00022475"/>
    </source>
</evidence>
<dbReference type="PROSITE" id="PS50211">
    <property type="entry name" value="DENN"/>
    <property type="match status" value="1"/>
</dbReference>
<sequence length="577" mass="63422">DSGLVRYGICHNFYRPIDRRWTAAEAAENGGGSAERVTSRSRSRLLTSLCLRAFPGGRQDAANRETVWSVLTGLHPDSSSQLVMHDVREIETWILRLLSAPVPVPGRTKLQTLRDSDGQAQEQQADPQFPFPTAADGASRGRLPPLVFALPDRSRLSLADFPLHLPLELLGVDTCLRVLTCILLENKLVLQSRDENALTMSVMAFVAMLYPMQYMFPVIPLLPTCMMSAEQLLLAPTPYIIGLPASFLLYKKNFCLPPDVWLVDLDANKIVCAQDMGKLPSLPEPEGSQLRSQLQQALAMMNEAAQQQPIKNLDTVANQDAEFLTCHHQQPTPAAVASGNDVDSVDVAARVAMVRFFNSPNVLGNFAEHTRTLRLYPRPVVAFQYFAFVQSRPRRCDFTDRLARTQAVEYFAEWSLCPDNCAFQRIHTGLTDPTAIGDKHKWFSQQLQRLQFSVCRQPPETCTLKLCYEPPNGDPPTDESGCSDSEPASSGAQPLPASTSYASLTDFVSEIISSDIVGDPNQLRQSRSAARLVIDAAEDAFQPPDSLQLPPSAAGRTGGEDSSGDNSSGEDTELTDS</sequence>
<dbReference type="Pfam" id="PF02141">
    <property type="entry name" value="DENN"/>
    <property type="match status" value="1"/>
</dbReference>
<dbReference type="FunFam" id="3.40.50.11500:FF:000002">
    <property type="entry name" value="MAP kinase-activating death domain protein-like Protein"/>
    <property type="match status" value="1"/>
</dbReference>
<comment type="similarity">
    <text evidence="3">Belongs to the MADD family.</text>
</comment>
<dbReference type="PANTHER" id="PTHR13008">
    <property type="entry name" value="MAP-KINASE ACTIVATING DEATH DOMAIN PROTEIN MADD /DENN/AEX-3 C.ELEGANS"/>
    <property type="match status" value="1"/>
</dbReference>
<dbReference type="InterPro" id="IPR005112">
    <property type="entry name" value="dDENN_dom"/>
</dbReference>
<feature type="domain" description="UDENN" evidence="11">
    <location>
        <begin position="1"/>
        <end position="428"/>
    </location>
</feature>
<keyword evidence="8" id="KW-0053">Apoptosis</keyword>
<evidence type="ECO:0000313" key="12">
    <source>
        <dbReference type="Proteomes" id="UP000095280"/>
    </source>
</evidence>
<evidence type="ECO:0000256" key="6">
    <source>
        <dbReference type="ARBA" id="ARBA00022490"/>
    </source>
</evidence>
<dbReference type="Proteomes" id="UP000095280">
    <property type="component" value="Unplaced"/>
</dbReference>
<organism evidence="12 13">
    <name type="scientific">Macrostomum lignano</name>
    <dbReference type="NCBI Taxonomy" id="282301"/>
    <lineage>
        <taxon>Eukaryota</taxon>
        <taxon>Metazoa</taxon>
        <taxon>Spiralia</taxon>
        <taxon>Lophotrochozoa</taxon>
        <taxon>Platyhelminthes</taxon>
        <taxon>Rhabditophora</taxon>
        <taxon>Macrostomorpha</taxon>
        <taxon>Macrostomida</taxon>
        <taxon>Macrostomidae</taxon>
        <taxon>Macrostomum</taxon>
    </lineage>
</organism>
<dbReference type="GO" id="GO:0005829">
    <property type="term" value="C:cytosol"/>
    <property type="evidence" value="ECO:0007669"/>
    <property type="project" value="TreeGrafter"/>
</dbReference>